<keyword evidence="3" id="KW-0597">Phosphoprotein</keyword>
<dbReference type="InterPro" id="IPR004358">
    <property type="entry name" value="Sig_transdc_His_kin-like_C"/>
</dbReference>
<evidence type="ECO:0000313" key="5">
    <source>
        <dbReference type="EMBL" id="MFC7357394.1"/>
    </source>
</evidence>
<dbReference type="InterPro" id="IPR036890">
    <property type="entry name" value="HATPase_C_sf"/>
</dbReference>
<dbReference type="Gene3D" id="3.30.565.10">
    <property type="entry name" value="Histidine kinase-like ATPase, C-terminal domain"/>
    <property type="match status" value="1"/>
</dbReference>
<dbReference type="Gene3D" id="1.10.287.130">
    <property type="match status" value="1"/>
</dbReference>
<dbReference type="InterPro" id="IPR005467">
    <property type="entry name" value="His_kinase_dom"/>
</dbReference>
<accession>A0ABW2MVI5</accession>
<name>A0ABW2MVI5_9FLAO</name>
<dbReference type="InterPro" id="IPR003594">
    <property type="entry name" value="HATPase_dom"/>
</dbReference>
<reference evidence="6" key="1">
    <citation type="journal article" date="2019" name="Int. J. Syst. Evol. Microbiol.">
        <title>The Global Catalogue of Microorganisms (GCM) 10K type strain sequencing project: providing services to taxonomists for standard genome sequencing and annotation.</title>
        <authorList>
            <consortium name="The Broad Institute Genomics Platform"/>
            <consortium name="The Broad Institute Genome Sequencing Center for Infectious Disease"/>
            <person name="Wu L."/>
            <person name="Ma J."/>
        </authorList>
    </citation>
    <scope>NUCLEOTIDE SEQUENCE [LARGE SCALE GENOMIC DNA]</scope>
    <source>
        <strain evidence="6">CGMCC 1.16306</strain>
    </source>
</reference>
<dbReference type="SMART" id="SM00387">
    <property type="entry name" value="HATPase_c"/>
    <property type="match status" value="1"/>
</dbReference>
<evidence type="ECO:0000256" key="2">
    <source>
        <dbReference type="ARBA" id="ARBA00012438"/>
    </source>
</evidence>
<dbReference type="Pfam" id="PF00512">
    <property type="entry name" value="HisKA"/>
    <property type="match status" value="1"/>
</dbReference>
<evidence type="ECO:0000256" key="3">
    <source>
        <dbReference type="ARBA" id="ARBA00022553"/>
    </source>
</evidence>
<dbReference type="InterPro" id="IPR003661">
    <property type="entry name" value="HisK_dim/P_dom"/>
</dbReference>
<comment type="catalytic activity">
    <reaction evidence="1">
        <text>ATP + protein L-histidine = ADP + protein N-phospho-L-histidine.</text>
        <dbReference type="EC" id="2.7.13.3"/>
    </reaction>
</comment>
<dbReference type="RefSeq" id="WP_380217241.1">
    <property type="nucleotide sequence ID" value="NZ_JBHTBN010000003.1"/>
</dbReference>
<dbReference type="EMBL" id="JBHTBN010000003">
    <property type="protein sequence ID" value="MFC7357394.1"/>
    <property type="molecule type" value="Genomic_DNA"/>
</dbReference>
<dbReference type="Gene3D" id="3.30.450.40">
    <property type="match status" value="1"/>
</dbReference>
<dbReference type="Pfam" id="PF02518">
    <property type="entry name" value="HATPase_c"/>
    <property type="match status" value="1"/>
</dbReference>
<dbReference type="InterPro" id="IPR029016">
    <property type="entry name" value="GAF-like_dom_sf"/>
</dbReference>
<dbReference type="PANTHER" id="PTHR43102:SF2">
    <property type="entry name" value="GAF DOMAIN-CONTAINING PROTEIN"/>
    <property type="match status" value="1"/>
</dbReference>
<protein>
    <recommendedName>
        <fullName evidence="2">histidine kinase</fullName>
        <ecNumber evidence="2">2.7.13.3</ecNumber>
    </recommendedName>
</protein>
<dbReference type="SMART" id="SM00388">
    <property type="entry name" value="HisKA"/>
    <property type="match status" value="1"/>
</dbReference>
<dbReference type="PROSITE" id="PS50109">
    <property type="entry name" value="HIS_KIN"/>
    <property type="match status" value="1"/>
</dbReference>
<keyword evidence="6" id="KW-1185">Reference proteome</keyword>
<sequence>MSELATISETERLEFLHSLELLDTLPEGEFDAITEMASKYLNASVSLFSLVDKNRQWFKSTVGFEACETPRDVSFCAHAITQPDLFIVENADKNPLFAKNPLVTADENPIKFYSGVPIILEGKYAIGTLCIIDHEPRTLSDDEKVLLKNLGKQIEKLMELRLLHLKSEEQKKRLVIQHERLTEFAGVISHDMKMPLANLIITSDILRKKYSSILDSEGVNYLEYLKSSSLTLSDYISNILRYYESDDVTGQPKSTFDIYELLEDIVELLQLNENLHITIPEDNVMIHSNKSALEQVILNLLTNAIKYNDKEIAEIEITCSKDEKYYNFSVIDNGPGIEALQIPLIFNLYETLGNIDNKGKKGHGIGLSMVKKICQGLGGDIKVSSEFGKGAQFDFWIAS</sequence>
<dbReference type="InterPro" id="IPR036097">
    <property type="entry name" value="HisK_dim/P_sf"/>
</dbReference>
<evidence type="ECO:0000256" key="1">
    <source>
        <dbReference type="ARBA" id="ARBA00000085"/>
    </source>
</evidence>
<evidence type="ECO:0000313" key="6">
    <source>
        <dbReference type="Proteomes" id="UP001596415"/>
    </source>
</evidence>
<dbReference type="GO" id="GO:0005524">
    <property type="term" value="F:ATP binding"/>
    <property type="evidence" value="ECO:0007669"/>
    <property type="project" value="UniProtKB-KW"/>
</dbReference>
<dbReference type="CDD" id="cd00082">
    <property type="entry name" value="HisKA"/>
    <property type="match status" value="1"/>
</dbReference>
<organism evidence="5 6">
    <name type="scientific">Jejudonia soesokkakensis</name>
    <dbReference type="NCBI Taxonomy" id="1323432"/>
    <lineage>
        <taxon>Bacteria</taxon>
        <taxon>Pseudomonadati</taxon>
        <taxon>Bacteroidota</taxon>
        <taxon>Flavobacteriia</taxon>
        <taxon>Flavobacteriales</taxon>
        <taxon>Flavobacteriaceae</taxon>
        <taxon>Jejudonia</taxon>
    </lineage>
</organism>
<gene>
    <name evidence="5" type="ORF">ACFQO1_06830</name>
</gene>
<dbReference type="SMART" id="SM00065">
    <property type="entry name" value="GAF"/>
    <property type="match status" value="1"/>
</dbReference>
<proteinExistence type="predicted"/>
<evidence type="ECO:0000259" key="4">
    <source>
        <dbReference type="PROSITE" id="PS50109"/>
    </source>
</evidence>
<comment type="caution">
    <text evidence="5">The sequence shown here is derived from an EMBL/GenBank/DDBJ whole genome shotgun (WGS) entry which is preliminary data.</text>
</comment>
<dbReference type="EC" id="2.7.13.3" evidence="2"/>
<dbReference type="SUPFAM" id="SSF55781">
    <property type="entry name" value="GAF domain-like"/>
    <property type="match status" value="1"/>
</dbReference>
<keyword evidence="5" id="KW-0067">ATP-binding</keyword>
<dbReference type="SUPFAM" id="SSF47384">
    <property type="entry name" value="Homodimeric domain of signal transducing histidine kinase"/>
    <property type="match status" value="1"/>
</dbReference>
<keyword evidence="5" id="KW-0547">Nucleotide-binding</keyword>
<dbReference type="SUPFAM" id="SSF55874">
    <property type="entry name" value="ATPase domain of HSP90 chaperone/DNA topoisomerase II/histidine kinase"/>
    <property type="match status" value="1"/>
</dbReference>
<feature type="domain" description="Histidine kinase" evidence="4">
    <location>
        <begin position="187"/>
        <end position="399"/>
    </location>
</feature>
<dbReference type="PANTHER" id="PTHR43102">
    <property type="entry name" value="SLR1143 PROTEIN"/>
    <property type="match status" value="1"/>
</dbReference>
<dbReference type="Pfam" id="PF01590">
    <property type="entry name" value="GAF"/>
    <property type="match status" value="1"/>
</dbReference>
<dbReference type="InterPro" id="IPR003018">
    <property type="entry name" value="GAF"/>
</dbReference>
<dbReference type="PRINTS" id="PR00344">
    <property type="entry name" value="BCTRLSENSOR"/>
</dbReference>
<dbReference type="Proteomes" id="UP001596415">
    <property type="component" value="Unassembled WGS sequence"/>
</dbReference>